<evidence type="ECO:0000313" key="3">
    <source>
        <dbReference type="Proteomes" id="UP000295781"/>
    </source>
</evidence>
<gene>
    <name evidence="2" type="ORF">SOCEGT47_039150</name>
</gene>
<feature type="transmembrane region" description="Helical" evidence="1">
    <location>
        <begin position="164"/>
        <end position="188"/>
    </location>
</feature>
<keyword evidence="1" id="KW-0812">Transmembrane</keyword>
<feature type="transmembrane region" description="Helical" evidence="1">
    <location>
        <begin position="21"/>
        <end position="44"/>
    </location>
</feature>
<organism evidence="2 3">
    <name type="scientific">Sorangium cellulosum</name>
    <name type="common">Polyangium cellulosum</name>
    <dbReference type="NCBI Taxonomy" id="56"/>
    <lineage>
        <taxon>Bacteria</taxon>
        <taxon>Pseudomonadati</taxon>
        <taxon>Myxococcota</taxon>
        <taxon>Polyangia</taxon>
        <taxon>Polyangiales</taxon>
        <taxon>Polyangiaceae</taxon>
        <taxon>Sorangium</taxon>
    </lineage>
</organism>
<feature type="transmembrane region" description="Helical" evidence="1">
    <location>
        <begin position="200"/>
        <end position="225"/>
    </location>
</feature>
<feature type="transmembrane region" description="Helical" evidence="1">
    <location>
        <begin position="369"/>
        <end position="385"/>
    </location>
</feature>
<keyword evidence="1" id="KW-1133">Transmembrane helix</keyword>
<feature type="transmembrane region" description="Helical" evidence="1">
    <location>
        <begin position="344"/>
        <end position="363"/>
    </location>
</feature>
<reference evidence="2 3" key="1">
    <citation type="submission" date="2015-09" db="EMBL/GenBank/DDBJ databases">
        <title>Sorangium comparison.</title>
        <authorList>
            <person name="Zaburannyi N."/>
            <person name="Bunk B."/>
            <person name="Overmann J."/>
            <person name="Mueller R."/>
        </authorList>
    </citation>
    <scope>NUCLEOTIDE SEQUENCE [LARGE SCALE GENOMIC DNA]</scope>
    <source>
        <strain evidence="2 3">So ceGT47</strain>
    </source>
</reference>
<dbReference type="Proteomes" id="UP000295781">
    <property type="component" value="Chromosome"/>
</dbReference>
<feature type="transmembrane region" description="Helical" evidence="1">
    <location>
        <begin position="138"/>
        <end position="158"/>
    </location>
</feature>
<evidence type="ECO:0000256" key="1">
    <source>
        <dbReference type="SAM" id="Phobius"/>
    </source>
</evidence>
<dbReference type="EMBL" id="CP012670">
    <property type="protein sequence ID" value="AUX23390.1"/>
    <property type="molecule type" value="Genomic_DNA"/>
</dbReference>
<name>A0A4P2Q2C0_SORCE</name>
<feature type="transmembrane region" description="Helical" evidence="1">
    <location>
        <begin position="405"/>
        <end position="425"/>
    </location>
</feature>
<accession>A0A4P2Q2C0</accession>
<proteinExistence type="predicted"/>
<keyword evidence="1" id="KW-0472">Membrane</keyword>
<evidence type="ECO:0000313" key="2">
    <source>
        <dbReference type="EMBL" id="AUX23390.1"/>
    </source>
</evidence>
<sequence length="598" mass="62687">MWAEMSPPPPDRLARWLCHPHFFKVVLLLALVISAPTVAIGFYADDYVLLSYLAGRIPGSPPWYDLYNFFDGDALKLQANLVSGFPWWTDPGLKLHLVRPLASALFTLEHAVFGHAPLGYHLVSIALYVALVAAAGRLFLRVLPGATGALALFLFAVCDNHLHPVGWIACQHLLLAALPAVLGLLAYLRYREEGWRPGRYLGPLGLGVGLLGGEAALGGAAYWIAYQLAGPVPPGRAAGLRARAAAALPALGLLAYFAAYKAVGGGAANTGGYVDPLASPLRFAAAAAERLPVLLGDALVSMPADLTSALPSGPFVAVGLAAVAGLALLYRACLPAIPERERAALRWLVPGALLALVTSLGGFPGSRLLLLPSLGIAPLLAVVILRGLRRGPSPGRAAWPRRAGAGLLAAVHVAIAPLLFLAATASSADIARKLEGVARTAELGAPPRERAFIAAASDPMVTIYPQAILGLASPDALPCWSALSMARASHRLTRTGPSSFTLEPLGRTMLTGAFETLYRAPSAPIPRGYQVTQCGATIRVAEVEDGKPSRLEVDLGAPLEDPGLALLSWRDGRLRRMALPAIGEAVELPWSPGPIGLL</sequence>
<evidence type="ECO:0008006" key="4">
    <source>
        <dbReference type="Google" id="ProtNLM"/>
    </source>
</evidence>
<dbReference type="AlphaFoldDB" id="A0A4P2Q2C0"/>
<protein>
    <recommendedName>
        <fullName evidence="4">Glycosyltransferase RgtA/B/C/D-like domain-containing protein</fullName>
    </recommendedName>
</protein>
<feature type="transmembrane region" description="Helical" evidence="1">
    <location>
        <begin position="112"/>
        <end position="131"/>
    </location>
</feature>
<feature type="transmembrane region" description="Helical" evidence="1">
    <location>
        <begin position="312"/>
        <end position="332"/>
    </location>
</feature>